<organism evidence="1 2">
    <name type="scientific">Capsaspora owczarzaki (strain ATCC 30864)</name>
    <dbReference type="NCBI Taxonomy" id="595528"/>
    <lineage>
        <taxon>Eukaryota</taxon>
        <taxon>Filasterea</taxon>
        <taxon>Capsaspora</taxon>
    </lineage>
</organism>
<dbReference type="InterPro" id="IPR009991">
    <property type="entry name" value="DCTN3"/>
</dbReference>
<evidence type="ECO:0000313" key="2">
    <source>
        <dbReference type="Proteomes" id="UP000008743"/>
    </source>
</evidence>
<reference evidence="2" key="1">
    <citation type="submission" date="2011-02" db="EMBL/GenBank/DDBJ databases">
        <title>The Genome Sequence of Capsaspora owczarzaki ATCC 30864.</title>
        <authorList>
            <person name="Russ C."/>
            <person name="Cuomo C."/>
            <person name="Burger G."/>
            <person name="Gray M.W."/>
            <person name="Holland P.W.H."/>
            <person name="King N."/>
            <person name="Lang F.B.F."/>
            <person name="Roger A.J."/>
            <person name="Ruiz-Trillo I."/>
            <person name="Young S.K."/>
            <person name="Zeng Q."/>
            <person name="Gargeya S."/>
            <person name="Alvarado L."/>
            <person name="Berlin A."/>
            <person name="Chapman S.B."/>
            <person name="Chen Z."/>
            <person name="Freedman E."/>
            <person name="Gellesch M."/>
            <person name="Goldberg J."/>
            <person name="Griggs A."/>
            <person name="Gujja S."/>
            <person name="Heilman E."/>
            <person name="Heiman D."/>
            <person name="Howarth C."/>
            <person name="Mehta T."/>
            <person name="Neiman D."/>
            <person name="Pearson M."/>
            <person name="Roberts A."/>
            <person name="Saif S."/>
            <person name="Shea T."/>
            <person name="Shenoy N."/>
            <person name="Sisk P."/>
            <person name="Stolte C."/>
            <person name="Sykes S."/>
            <person name="White J."/>
            <person name="Yandava C."/>
            <person name="Haas B."/>
            <person name="Nusbaum C."/>
            <person name="Birren B."/>
        </authorList>
    </citation>
    <scope>NUCLEOTIDE SEQUENCE</scope>
    <source>
        <strain evidence="2">ATCC 30864</strain>
    </source>
</reference>
<dbReference type="PANTHER" id="PTHR28360">
    <property type="entry name" value="DYNACTIN SUBUNIT 3"/>
    <property type="match status" value="1"/>
</dbReference>
<dbReference type="EMBL" id="KE346376">
    <property type="protein sequence ID" value="KJE98010.1"/>
    <property type="molecule type" value="Genomic_DNA"/>
</dbReference>
<sequence>MGDKTEDATLQSVEARLTGIERLLQQQQQQQQQQSIATSGAASGAAGVPFSQSVANVAAKLKAAVEGRPALASLLLKNGTQLNTLLDARAPESAAAEQLALSAPSKSELILASEPLIASTVTALQELETLTSYVNTPRFEEAVQQMQGPSQPLANAQVAQLTHAQTAKLIEQQFTAMLEKYTQLVTALSSQFVAFDRIITQAETTVAALEQRVAK</sequence>
<gene>
    <name evidence="1" type="ORF">CAOG_008068</name>
</gene>
<evidence type="ECO:0000313" key="1">
    <source>
        <dbReference type="EMBL" id="KJE98010.1"/>
    </source>
</evidence>
<dbReference type="PhylomeDB" id="A0A0D2WXN5"/>
<dbReference type="Pfam" id="PF07426">
    <property type="entry name" value="Dynactin_p22"/>
    <property type="match status" value="1"/>
</dbReference>
<keyword evidence="2" id="KW-1185">Reference proteome</keyword>
<protein>
    <submittedName>
        <fullName evidence="1">Uncharacterized protein</fullName>
    </submittedName>
</protein>
<proteinExistence type="predicted"/>
<accession>A0A0D2WXN5</accession>
<dbReference type="GO" id="GO:0005869">
    <property type="term" value="C:dynactin complex"/>
    <property type="evidence" value="ECO:0007669"/>
    <property type="project" value="InterPro"/>
</dbReference>
<dbReference type="PANTHER" id="PTHR28360:SF1">
    <property type="entry name" value="DYNACTIN SUBUNIT 3"/>
    <property type="match status" value="1"/>
</dbReference>
<dbReference type="InParanoid" id="A0A0D2WXN5"/>
<name>A0A0D2WXN5_CAPO3</name>
<dbReference type="AlphaFoldDB" id="A0A0D2WXN5"/>
<dbReference type="GO" id="GO:0061640">
    <property type="term" value="P:cytoskeleton-dependent cytokinesis"/>
    <property type="evidence" value="ECO:0007669"/>
    <property type="project" value="InterPro"/>
</dbReference>
<dbReference type="RefSeq" id="XP_004342669.1">
    <property type="nucleotide sequence ID" value="XM_004342620.2"/>
</dbReference>
<dbReference type="Proteomes" id="UP000008743">
    <property type="component" value="Unassembled WGS sequence"/>
</dbReference>